<dbReference type="InterPro" id="IPR008927">
    <property type="entry name" value="6-PGluconate_DH-like_C_sf"/>
</dbReference>
<evidence type="ECO:0000256" key="4">
    <source>
        <dbReference type="PIRSR" id="PIRSR000103-1"/>
    </source>
</evidence>
<dbReference type="PANTHER" id="PTHR43060">
    <property type="entry name" value="3-HYDROXYISOBUTYRATE DEHYDROGENASE-LIKE 1, MITOCHONDRIAL-RELATED"/>
    <property type="match status" value="1"/>
</dbReference>
<dbReference type="Gene3D" id="3.40.50.720">
    <property type="entry name" value="NAD(P)-binding Rossmann-like Domain"/>
    <property type="match status" value="1"/>
</dbReference>
<dbReference type="AlphaFoldDB" id="A0A1G9XJN3"/>
<proteinExistence type="inferred from homology"/>
<dbReference type="InterPro" id="IPR006115">
    <property type="entry name" value="6PGDH_NADP-bd"/>
</dbReference>
<keyword evidence="2" id="KW-0560">Oxidoreductase</keyword>
<feature type="active site" evidence="4">
    <location>
        <position position="171"/>
    </location>
</feature>
<dbReference type="GO" id="GO:0051287">
    <property type="term" value="F:NAD binding"/>
    <property type="evidence" value="ECO:0007669"/>
    <property type="project" value="InterPro"/>
</dbReference>
<name>A0A1G9XJN3_9FIRM</name>
<evidence type="ECO:0000313" key="7">
    <source>
        <dbReference type="EMBL" id="SDM96483.1"/>
    </source>
</evidence>
<keyword evidence="8" id="KW-1185">Reference proteome</keyword>
<organism evidence="7 8">
    <name type="scientific">Megasphaera paucivorans</name>
    <dbReference type="NCBI Taxonomy" id="349095"/>
    <lineage>
        <taxon>Bacteria</taxon>
        <taxon>Bacillati</taxon>
        <taxon>Bacillota</taxon>
        <taxon>Negativicutes</taxon>
        <taxon>Veillonellales</taxon>
        <taxon>Veillonellaceae</taxon>
        <taxon>Megasphaera</taxon>
    </lineage>
</organism>
<sequence length="291" mass="31438">MKKIGFIGTGIMGRGMIRNLIKQGYAVYVYNRTRSKALPLTEEGAVWCDSPAECAKNKDVVITMVGYPKDVAEVYFETNGIFTTVKKGSYLIDMTTTSPKLSEKIYAEAAKRGVFALDAPVTGGDTGAKNGTLSILVGGDEKAFKDCLPLLQVMGKNIVYEGPAGAGQHTKMVNQIMIAGTVAGMCEAICYAQKSGLDLQRVLDGVSKGAAGSAQVDSLAPRILQGDFQPGFYIKHFIKDMRIADEESSSRGLHLNVLNEVLDMYLKLMADGEGNLGTQALVKYYDDDDPY</sequence>
<protein>
    <submittedName>
        <fullName evidence="7">3-hydroxyisobutyrate dehydrogenase</fullName>
    </submittedName>
</protein>
<feature type="domain" description="3-hydroxyisobutyrate dehydrogenase-like NAD-binding" evidence="6">
    <location>
        <begin position="165"/>
        <end position="285"/>
    </location>
</feature>
<dbReference type="OrthoDB" id="9786703at2"/>
<evidence type="ECO:0000256" key="2">
    <source>
        <dbReference type="ARBA" id="ARBA00023002"/>
    </source>
</evidence>
<dbReference type="InterPro" id="IPR013328">
    <property type="entry name" value="6PGD_dom2"/>
</dbReference>
<dbReference type="InterPro" id="IPR036291">
    <property type="entry name" value="NAD(P)-bd_dom_sf"/>
</dbReference>
<reference evidence="7 8" key="1">
    <citation type="submission" date="2016-10" db="EMBL/GenBank/DDBJ databases">
        <authorList>
            <person name="de Groot N.N."/>
        </authorList>
    </citation>
    <scope>NUCLEOTIDE SEQUENCE [LARGE SCALE GENOMIC DNA]</scope>
    <source>
        <strain evidence="7 8">DSM 16981</strain>
    </source>
</reference>
<accession>A0A1G9XJN3</accession>
<evidence type="ECO:0000256" key="3">
    <source>
        <dbReference type="ARBA" id="ARBA00023027"/>
    </source>
</evidence>
<dbReference type="GO" id="GO:0050661">
    <property type="term" value="F:NADP binding"/>
    <property type="evidence" value="ECO:0007669"/>
    <property type="project" value="InterPro"/>
</dbReference>
<dbReference type="InterPro" id="IPR015815">
    <property type="entry name" value="HIBADH-related"/>
</dbReference>
<dbReference type="RefSeq" id="WP_091650937.1">
    <property type="nucleotide sequence ID" value="NZ_FNHQ01000018.1"/>
</dbReference>
<evidence type="ECO:0000259" key="5">
    <source>
        <dbReference type="Pfam" id="PF03446"/>
    </source>
</evidence>
<dbReference type="Proteomes" id="UP000199309">
    <property type="component" value="Unassembled WGS sequence"/>
</dbReference>
<dbReference type="SUPFAM" id="SSF48179">
    <property type="entry name" value="6-phosphogluconate dehydrogenase C-terminal domain-like"/>
    <property type="match status" value="1"/>
</dbReference>
<dbReference type="PIRSF" id="PIRSF000103">
    <property type="entry name" value="HIBADH"/>
    <property type="match status" value="1"/>
</dbReference>
<evidence type="ECO:0000256" key="1">
    <source>
        <dbReference type="ARBA" id="ARBA00009080"/>
    </source>
</evidence>
<dbReference type="Gene3D" id="1.10.1040.10">
    <property type="entry name" value="N-(1-d-carboxylethyl)-l-norvaline Dehydrogenase, domain 2"/>
    <property type="match status" value="1"/>
</dbReference>
<dbReference type="GO" id="GO:0016491">
    <property type="term" value="F:oxidoreductase activity"/>
    <property type="evidence" value="ECO:0007669"/>
    <property type="project" value="UniProtKB-KW"/>
</dbReference>
<evidence type="ECO:0000313" key="8">
    <source>
        <dbReference type="Proteomes" id="UP000199309"/>
    </source>
</evidence>
<dbReference type="Pfam" id="PF03446">
    <property type="entry name" value="NAD_binding_2"/>
    <property type="match status" value="1"/>
</dbReference>
<dbReference type="SUPFAM" id="SSF51735">
    <property type="entry name" value="NAD(P)-binding Rossmann-fold domains"/>
    <property type="match status" value="1"/>
</dbReference>
<feature type="domain" description="6-phosphogluconate dehydrogenase NADP-binding" evidence="5">
    <location>
        <begin position="3"/>
        <end position="161"/>
    </location>
</feature>
<keyword evidence="3" id="KW-0520">NAD</keyword>
<dbReference type="InterPro" id="IPR029154">
    <property type="entry name" value="HIBADH-like_NADP-bd"/>
</dbReference>
<dbReference type="STRING" id="349095.SAMN05660299_01837"/>
<dbReference type="PANTHER" id="PTHR43060:SF15">
    <property type="entry name" value="3-HYDROXYISOBUTYRATE DEHYDROGENASE-LIKE 1, MITOCHONDRIAL-RELATED"/>
    <property type="match status" value="1"/>
</dbReference>
<evidence type="ECO:0000259" key="6">
    <source>
        <dbReference type="Pfam" id="PF14833"/>
    </source>
</evidence>
<comment type="similarity">
    <text evidence="1">Belongs to the HIBADH-related family.</text>
</comment>
<dbReference type="EMBL" id="FNHQ01000018">
    <property type="protein sequence ID" value="SDM96483.1"/>
    <property type="molecule type" value="Genomic_DNA"/>
</dbReference>
<dbReference type="Pfam" id="PF14833">
    <property type="entry name" value="NAD_binding_11"/>
    <property type="match status" value="1"/>
</dbReference>
<gene>
    <name evidence="7" type="ORF">SAMN05660299_01837</name>
</gene>